<dbReference type="Pfam" id="PF02984">
    <property type="entry name" value="Cyclin_C"/>
    <property type="match status" value="1"/>
</dbReference>
<dbReference type="CDD" id="cd20516">
    <property type="entry name" value="CYCLIN_CCND_rpt2"/>
    <property type="match status" value="1"/>
</dbReference>
<reference evidence="9" key="1">
    <citation type="journal article" date="2017" name="bioRxiv">
        <title>Comparative analysis of the genomes of Stylophora pistillata and Acropora digitifera provides evidence for extensive differences between species of corals.</title>
        <authorList>
            <person name="Voolstra C.R."/>
            <person name="Li Y."/>
            <person name="Liew Y.J."/>
            <person name="Baumgarten S."/>
            <person name="Zoccola D."/>
            <person name="Flot J.-F."/>
            <person name="Tambutte S."/>
            <person name="Allemand D."/>
            <person name="Aranda M."/>
        </authorList>
    </citation>
    <scope>NUCLEOTIDE SEQUENCE [LARGE SCALE GENOMIC DNA]</scope>
</reference>
<dbReference type="InterPro" id="IPR036915">
    <property type="entry name" value="Cyclin-like_sf"/>
</dbReference>
<keyword evidence="3" id="KW-0131">Cell cycle</keyword>
<dbReference type="AlphaFoldDB" id="A0A2B4RC26"/>
<dbReference type="Pfam" id="PF00134">
    <property type="entry name" value="Cyclin_N"/>
    <property type="match status" value="1"/>
</dbReference>
<dbReference type="GO" id="GO:0051301">
    <property type="term" value="P:cell division"/>
    <property type="evidence" value="ECO:0007669"/>
    <property type="project" value="UniProtKB-KW"/>
</dbReference>
<evidence type="ECO:0000256" key="5">
    <source>
        <dbReference type="SAM" id="MobiDB-lite"/>
    </source>
</evidence>
<feature type="domain" description="Cyclin-like" evidence="6">
    <location>
        <begin position="71"/>
        <end position="155"/>
    </location>
</feature>
<sequence length="291" mass="33281">MTSAASVESNMELLCCEGPRVRYAYQDPILLQDDRVLRNLLTCEDKYIPSCRYFNIVQKEIEPHMRRMVTKWMLEVCEEQMCEEEVFPLAVNYLDRFLSVVPTRKCQLQLLGAVCMFIASKLKETSPLSAEKLCIYTDNSITCQELLDWEILVLGKLKWDLSAVTPYDFLEQIFSRLSLPNESVIRKHAATFIALCCTDEKFLMYPPSTLAASSICAAVAGLTTTEQKSEWTRGELESFLQGLTNIEPEYLQSCQRLMEEVLHFNVTETPLDKIENGSSPSTPTDLQEIHF</sequence>
<protein>
    <submittedName>
        <fullName evidence="8">G1/S-specific cyclin-D2</fullName>
    </submittedName>
</protein>
<comment type="similarity">
    <text evidence="4">Belongs to the cyclin family.</text>
</comment>
<dbReference type="InterPro" id="IPR013763">
    <property type="entry name" value="Cyclin-like_dom"/>
</dbReference>
<feature type="region of interest" description="Disordered" evidence="5">
    <location>
        <begin position="272"/>
        <end position="291"/>
    </location>
</feature>
<dbReference type="FunFam" id="1.10.472.10:FF:000003">
    <property type="entry name" value="G1/S-specific cyclin-D2"/>
    <property type="match status" value="1"/>
</dbReference>
<organism evidence="8 9">
    <name type="scientific">Stylophora pistillata</name>
    <name type="common">Smooth cauliflower coral</name>
    <dbReference type="NCBI Taxonomy" id="50429"/>
    <lineage>
        <taxon>Eukaryota</taxon>
        <taxon>Metazoa</taxon>
        <taxon>Cnidaria</taxon>
        <taxon>Anthozoa</taxon>
        <taxon>Hexacorallia</taxon>
        <taxon>Scleractinia</taxon>
        <taxon>Astrocoeniina</taxon>
        <taxon>Pocilloporidae</taxon>
        <taxon>Stylophora</taxon>
    </lineage>
</organism>
<evidence type="ECO:0000259" key="7">
    <source>
        <dbReference type="SMART" id="SM01332"/>
    </source>
</evidence>
<evidence type="ECO:0000256" key="1">
    <source>
        <dbReference type="ARBA" id="ARBA00022618"/>
    </source>
</evidence>
<keyword evidence="2 4" id="KW-0195">Cyclin</keyword>
<evidence type="ECO:0000313" key="9">
    <source>
        <dbReference type="Proteomes" id="UP000225706"/>
    </source>
</evidence>
<dbReference type="EMBL" id="LSMT01000869">
    <property type="protein sequence ID" value="PFX13927.1"/>
    <property type="molecule type" value="Genomic_DNA"/>
</dbReference>
<dbReference type="STRING" id="50429.A0A2B4RC26"/>
<dbReference type="PROSITE" id="PS00292">
    <property type="entry name" value="CYCLINS"/>
    <property type="match status" value="1"/>
</dbReference>
<feature type="compositionally biased region" description="Polar residues" evidence="5">
    <location>
        <begin position="276"/>
        <end position="285"/>
    </location>
</feature>
<keyword evidence="9" id="KW-1185">Reference proteome</keyword>
<evidence type="ECO:0000313" key="8">
    <source>
        <dbReference type="EMBL" id="PFX13927.1"/>
    </source>
</evidence>
<evidence type="ECO:0000256" key="2">
    <source>
        <dbReference type="ARBA" id="ARBA00023127"/>
    </source>
</evidence>
<accession>A0A2B4RC26</accession>
<dbReference type="SMART" id="SM00385">
    <property type="entry name" value="CYCLIN"/>
    <property type="match status" value="2"/>
</dbReference>
<dbReference type="SMART" id="SM01332">
    <property type="entry name" value="Cyclin_C"/>
    <property type="match status" value="1"/>
</dbReference>
<dbReference type="InterPro" id="IPR048258">
    <property type="entry name" value="Cyclins_cyclin-box"/>
</dbReference>
<name>A0A2B4RC26_STYPI</name>
<feature type="domain" description="Cyclin-like" evidence="6">
    <location>
        <begin position="168"/>
        <end position="259"/>
    </location>
</feature>
<dbReference type="Gene3D" id="1.10.472.10">
    <property type="entry name" value="Cyclin-like"/>
    <property type="match status" value="2"/>
</dbReference>
<evidence type="ECO:0000256" key="4">
    <source>
        <dbReference type="RuleBase" id="RU000383"/>
    </source>
</evidence>
<dbReference type="Proteomes" id="UP000225706">
    <property type="component" value="Unassembled WGS sequence"/>
</dbReference>
<keyword evidence="1" id="KW-0132">Cell division</keyword>
<dbReference type="CDD" id="cd20515">
    <property type="entry name" value="CYCLIN_CCND_rpt1"/>
    <property type="match status" value="1"/>
</dbReference>
<comment type="caution">
    <text evidence="8">The sequence shown here is derived from an EMBL/GenBank/DDBJ whole genome shotgun (WGS) entry which is preliminary data.</text>
</comment>
<feature type="domain" description="Cyclin C-terminal" evidence="7">
    <location>
        <begin position="164"/>
        <end position="287"/>
    </location>
</feature>
<evidence type="ECO:0000256" key="3">
    <source>
        <dbReference type="ARBA" id="ARBA00023306"/>
    </source>
</evidence>
<dbReference type="InterPro" id="IPR039361">
    <property type="entry name" value="Cyclin"/>
</dbReference>
<proteinExistence type="inferred from homology"/>
<dbReference type="SUPFAM" id="SSF47954">
    <property type="entry name" value="Cyclin-like"/>
    <property type="match status" value="2"/>
</dbReference>
<dbReference type="InterPro" id="IPR006671">
    <property type="entry name" value="Cyclin_N"/>
</dbReference>
<dbReference type="InterPro" id="IPR004367">
    <property type="entry name" value="Cyclin_C-dom"/>
</dbReference>
<gene>
    <name evidence="8" type="primary">CCND2</name>
    <name evidence="8" type="ORF">AWC38_SpisGene21951</name>
</gene>
<evidence type="ECO:0000259" key="6">
    <source>
        <dbReference type="SMART" id="SM00385"/>
    </source>
</evidence>
<dbReference type="OrthoDB" id="306099at2759"/>
<dbReference type="PANTHER" id="PTHR10177">
    <property type="entry name" value="CYCLINS"/>
    <property type="match status" value="1"/>
</dbReference>